<dbReference type="Gene3D" id="4.10.240.10">
    <property type="entry name" value="Zn(2)-C6 fungal-type DNA-binding domain"/>
    <property type="match status" value="1"/>
</dbReference>
<dbReference type="RefSeq" id="XP_018146145.1">
    <property type="nucleotide sequence ID" value="XM_018289974.1"/>
</dbReference>
<evidence type="ECO:0000256" key="3">
    <source>
        <dbReference type="ARBA" id="ARBA00023242"/>
    </source>
</evidence>
<dbReference type="Proteomes" id="UP000078397">
    <property type="component" value="Unassembled WGS sequence"/>
</dbReference>
<feature type="region of interest" description="Disordered" evidence="4">
    <location>
        <begin position="66"/>
        <end position="132"/>
    </location>
</feature>
<dbReference type="PANTHER" id="PTHR31001">
    <property type="entry name" value="UNCHARACTERIZED TRANSCRIPTIONAL REGULATORY PROTEIN"/>
    <property type="match status" value="1"/>
</dbReference>
<dbReference type="GO" id="GO:0005634">
    <property type="term" value="C:nucleus"/>
    <property type="evidence" value="ECO:0007669"/>
    <property type="project" value="UniProtKB-SubCell"/>
</dbReference>
<accession>A0A179FWJ8</accession>
<evidence type="ECO:0000313" key="7">
    <source>
        <dbReference type="Proteomes" id="UP000078397"/>
    </source>
</evidence>
<evidence type="ECO:0000256" key="4">
    <source>
        <dbReference type="SAM" id="MobiDB-lite"/>
    </source>
</evidence>
<dbReference type="SMART" id="SM00906">
    <property type="entry name" value="Fungal_trans"/>
    <property type="match status" value="1"/>
</dbReference>
<dbReference type="SMART" id="SM00066">
    <property type="entry name" value="GAL4"/>
    <property type="match status" value="1"/>
</dbReference>
<comment type="caution">
    <text evidence="6">The sequence shown here is derived from an EMBL/GenBank/DDBJ whole genome shotgun (WGS) entry which is preliminary data.</text>
</comment>
<dbReference type="KEGG" id="pchm:VFPPC_11939"/>
<keyword evidence="2" id="KW-0479">Metal-binding</keyword>
<dbReference type="PROSITE" id="PS00463">
    <property type="entry name" value="ZN2_CY6_FUNGAL_1"/>
    <property type="match status" value="1"/>
</dbReference>
<evidence type="ECO:0000259" key="5">
    <source>
        <dbReference type="PROSITE" id="PS50048"/>
    </source>
</evidence>
<dbReference type="EMBL" id="LSBJ02000002">
    <property type="protein sequence ID" value="OAQ69608.1"/>
    <property type="molecule type" value="Genomic_DNA"/>
</dbReference>
<dbReference type="PROSITE" id="PS50048">
    <property type="entry name" value="ZN2_CY6_FUNGAL_2"/>
    <property type="match status" value="1"/>
</dbReference>
<dbReference type="InterPro" id="IPR007219">
    <property type="entry name" value="XnlR_reg_dom"/>
</dbReference>
<organism evidence="6 7">
    <name type="scientific">Pochonia chlamydosporia 170</name>
    <dbReference type="NCBI Taxonomy" id="1380566"/>
    <lineage>
        <taxon>Eukaryota</taxon>
        <taxon>Fungi</taxon>
        <taxon>Dikarya</taxon>
        <taxon>Ascomycota</taxon>
        <taxon>Pezizomycotina</taxon>
        <taxon>Sordariomycetes</taxon>
        <taxon>Hypocreomycetidae</taxon>
        <taxon>Hypocreales</taxon>
        <taxon>Clavicipitaceae</taxon>
        <taxon>Pochonia</taxon>
    </lineage>
</organism>
<evidence type="ECO:0000313" key="6">
    <source>
        <dbReference type="EMBL" id="OAQ69608.1"/>
    </source>
</evidence>
<proteinExistence type="predicted"/>
<dbReference type="GO" id="GO:0000981">
    <property type="term" value="F:DNA-binding transcription factor activity, RNA polymerase II-specific"/>
    <property type="evidence" value="ECO:0007669"/>
    <property type="project" value="InterPro"/>
</dbReference>
<dbReference type="STRING" id="1380566.A0A179FWJ8"/>
<sequence length="707" mass="78790">MSSPARPAPRRPNGRLQACDPCRRRKVACDHTQPVCNRCRARNQAKNCVYLVGSSNLKAALLNEGPRNSDTAFDFNSTTGEDLSPSMTVSDETQHDPPGLVERSPVASRRLHHTTSPSIDVPSSGTGTGSGSGFLGATSHSAVYDETTQTLSLLQGFQACLPVPGESKQRQRFRDAASEVLLSPTREMCLVVLRSIPSPPDGHISLLMSPHPYDGWARVAAQRILKSLYGRFGKYLGSNRVDSQLEEIAVMLSNNTARPFSDSVADPDQWIAQFSGPNLRWESLGLIFSFKELGLDRRWVSQQGTSAQSLRKHWPEVARVCLGLTIDLARRFSDGNSILLQLCIRRTVAESIITGDASLSCWRALSESTSLLTFLGYHAESSSPTYQPCLSSETRRRVAAHVFIMDKVVVLFTGRPPQISHRYVSTPLPLDLDDEELFAGEAAIAESVRSLDDNGWNTKGGLYAATTLRCRLLIAFIRDELIEIAVGNWKETPIDTLLHLKKRESDTMTSFPDSAVYRDGEFDDPLADMGLLYARLLIKLEHLQNLFVIERLLWRRGHRDQCELLTTSFELVSRTLLFWTNKDRFTLVRADFAWLVMAYATPSGGILCMELLKPTFSGRHPQNVKITRSSIIQQLSLLIGFLDWIGPNGPNGELCAGCSSVIQLVLDHTLNARDDESWPPVSLDTMQLDFNFELFDTFDWMRPDISL</sequence>
<comment type="subcellular location">
    <subcellularLocation>
        <location evidence="1">Nucleus</location>
    </subcellularLocation>
</comment>
<dbReference type="InterPro" id="IPR050613">
    <property type="entry name" value="Sec_Metabolite_Reg"/>
</dbReference>
<reference evidence="6 7" key="1">
    <citation type="journal article" date="2016" name="PLoS Pathog.">
        <title>Biosynthesis of antibiotic leucinostatins in bio-control fungus Purpureocillium lilacinum and their inhibition on phytophthora revealed by genome mining.</title>
        <authorList>
            <person name="Wang G."/>
            <person name="Liu Z."/>
            <person name="Lin R."/>
            <person name="Li E."/>
            <person name="Mao Z."/>
            <person name="Ling J."/>
            <person name="Yang Y."/>
            <person name="Yin W.B."/>
            <person name="Xie B."/>
        </authorList>
    </citation>
    <scope>NUCLEOTIDE SEQUENCE [LARGE SCALE GENOMIC DNA]</scope>
    <source>
        <strain evidence="6">170</strain>
    </source>
</reference>
<dbReference type="GO" id="GO:0003677">
    <property type="term" value="F:DNA binding"/>
    <property type="evidence" value="ECO:0007669"/>
    <property type="project" value="InterPro"/>
</dbReference>
<keyword evidence="7" id="KW-1185">Reference proteome</keyword>
<dbReference type="GO" id="GO:0006351">
    <property type="term" value="P:DNA-templated transcription"/>
    <property type="evidence" value="ECO:0007669"/>
    <property type="project" value="InterPro"/>
</dbReference>
<dbReference type="InterPro" id="IPR001138">
    <property type="entry name" value="Zn2Cys6_DnaBD"/>
</dbReference>
<dbReference type="OrthoDB" id="4898680at2759"/>
<evidence type="ECO:0000256" key="2">
    <source>
        <dbReference type="ARBA" id="ARBA00022723"/>
    </source>
</evidence>
<feature type="domain" description="Zn(2)-C6 fungal-type" evidence="5">
    <location>
        <begin position="18"/>
        <end position="50"/>
    </location>
</feature>
<dbReference type="AlphaFoldDB" id="A0A179FWJ8"/>
<feature type="compositionally biased region" description="Polar residues" evidence="4">
    <location>
        <begin position="66"/>
        <end position="91"/>
    </location>
</feature>
<gene>
    <name evidence="6" type="ORF">VFPPC_11939</name>
</gene>
<dbReference type="GeneID" id="28853968"/>
<keyword evidence="3" id="KW-0539">Nucleus</keyword>
<name>A0A179FWJ8_METCM</name>
<dbReference type="CDD" id="cd00067">
    <property type="entry name" value="GAL4"/>
    <property type="match status" value="1"/>
</dbReference>
<dbReference type="InterPro" id="IPR036864">
    <property type="entry name" value="Zn2-C6_fun-type_DNA-bd_sf"/>
</dbReference>
<protein>
    <submittedName>
        <fullName evidence="6">Fungal specific transcription factor domain-containing protein</fullName>
    </submittedName>
</protein>
<evidence type="ECO:0000256" key="1">
    <source>
        <dbReference type="ARBA" id="ARBA00004123"/>
    </source>
</evidence>
<dbReference type="CDD" id="cd12148">
    <property type="entry name" value="fungal_TF_MHR"/>
    <property type="match status" value="1"/>
</dbReference>
<dbReference type="Pfam" id="PF04082">
    <property type="entry name" value="Fungal_trans"/>
    <property type="match status" value="1"/>
</dbReference>
<dbReference type="PANTHER" id="PTHR31001:SF40">
    <property type="entry name" value="ZN(II)2CYS6 TRANSCRIPTION FACTOR (EUROFUNG)"/>
    <property type="match status" value="1"/>
</dbReference>
<dbReference type="Pfam" id="PF00172">
    <property type="entry name" value="Zn_clus"/>
    <property type="match status" value="1"/>
</dbReference>
<dbReference type="GO" id="GO:0008270">
    <property type="term" value="F:zinc ion binding"/>
    <property type="evidence" value="ECO:0007669"/>
    <property type="project" value="InterPro"/>
</dbReference>
<dbReference type="SUPFAM" id="SSF57701">
    <property type="entry name" value="Zn2/Cys6 DNA-binding domain"/>
    <property type="match status" value="1"/>
</dbReference>